<accession>A0AC60R1P5</accession>
<comment type="caution">
    <text evidence="1">The sequence shown here is derived from an EMBL/GenBank/DDBJ whole genome shotgun (WGS) entry which is preliminary data.</text>
</comment>
<evidence type="ECO:0000313" key="1">
    <source>
        <dbReference type="EMBL" id="KAG0445622.1"/>
    </source>
</evidence>
<keyword evidence="2" id="KW-1185">Reference proteome</keyword>
<proteinExistence type="predicted"/>
<sequence length="314" mass="34610">MSRKRKALSFKEKLEILNRVDSEPKKKRSDLAKELGLPPSTLCTIVGQRDTILKNVRHFSGNVKQAKTAQHVKLEDIPLTWFKEVTAAGVNIDGKVLREKADDVALSLGIENFQASGGCVHRFKQRCPPSFLLQGKKVDNSVLGVECSSHNFITVDDDLATCGTRTIEDIVGEMKEPEQHSDSDGEDCGGSEEAPSTSETLHALDVLRRAVSLGTVCEETSAKFYALQKGLLGNMEVIKRQKNITDFFTRKSFSNMEATDLTVAPMSQSAAESDTSREGSGRPKQSDFCITGLRRGWSFPSSRAEKLPKTKRSD</sequence>
<name>A0AC60R1P5_IXOPE</name>
<reference evidence="1 2" key="1">
    <citation type="journal article" date="2020" name="Cell">
        <title>Large-Scale Comparative Analyses of Tick Genomes Elucidate Their Genetic Diversity and Vector Capacities.</title>
        <authorList>
            <consortium name="Tick Genome and Microbiome Consortium (TIGMIC)"/>
            <person name="Jia N."/>
            <person name="Wang J."/>
            <person name="Shi W."/>
            <person name="Du L."/>
            <person name="Sun Y."/>
            <person name="Zhan W."/>
            <person name="Jiang J.F."/>
            <person name="Wang Q."/>
            <person name="Zhang B."/>
            <person name="Ji P."/>
            <person name="Bell-Sakyi L."/>
            <person name="Cui X.M."/>
            <person name="Yuan T.T."/>
            <person name="Jiang B.G."/>
            <person name="Yang W.F."/>
            <person name="Lam T.T."/>
            <person name="Chang Q.C."/>
            <person name="Ding S.J."/>
            <person name="Wang X.J."/>
            <person name="Zhu J.G."/>
            <person name="Ruan X.D."/>
            <person name="Zhao L."/>
            <person name="Wei J.T."/>
            <person name="Ye R.Z."/>
            <person name="Que T.C."/>
            <person name="Du C.H."/>
            <person name="Zhou Y.H."/>
            <person name="Cheng J.X."/>
            <person name="Dai P.F."/>
            <person name="Guo W.B."/>
            <person name="Han X.H."/>
            <person name="Huang E.J."/>
            <person name="Li L.F."/>
            <person name="Wei W."/>
            <person name="Gao Y.C."/>
            <person name="Liu J.Z."/>
            <person name="Shao H.Z."/>
            <person name="Wang X."/>
            <person name="Wang C.C."/>
            <person name="Yang T.C."/>
            <person name="Huo Q.B."/>
            <person name="Li W."/>
            <person name="Chen H.Y."/>
            <person name="Chen S.E."/>
            <person name="Zhou L.G."/>
            <person name="Ni X.B."/>
            <person name="Tian J.H."/>
            <person name="Sheng Y."/>
            <person name="Liu T."/>
            <person name="Pan Y.S."/>
            <person name="Xia L.Y."/>
            <person name="Li J."/>
            <person name="Zhao F."/>
            <person name="Cao W.C."/>
        </authorList>
    </citation>
    <scope>NUCLEOTIDE SEQUENCE [LARGE SCALE GENOMIC DNA]</scope>
    <source>
        <strain evidence="1">Iper-2018</strain>
    </source>
</reference>
<protein>
    <submittedName>
        <fullName evidence="1">Uncharacterized protein</fullName>
    </submittedName>
</protein>
<dbReference type="Proteomes" id="UP000805193">
    <property type="component" value="Unassembled WGS sequence"/>
</dbReference>
<organism evidence="1 2">
    <name type="scientific">Ixodes persulcatus</name>
    <name type="common">Taiga tick</name>
    <dbReference type="NCBI Taxonomy" id="34615"/>
    <lineage>
        <taxon>Eukaryota</taxon>
        <taxon>Metazoa</taxon>
        <taxon>Ecdysozoa</taxon>
        <taxon>Arthropoda</taxon>
        <taxon>Chelicerata</taxon>
        <taxon>Arachnida</taxon>
        <taxon>Acari</taxon>
        <taxon>Parasitiformes</taxon>
        <taxon>Ixodida</taxon>
        <taxon>Ixodoidea</taxon>
        <taxon>Ixodidae</taxon>
        <taxon>Ixodinae</taxon>
        <taxon>Ixodes</taxon>
    </lineage>
</organism>
<evidence type="ECO:0000313" key="2">
    <source>
        <dbReference type="Proteomes" id="UP000805193"/>
    </source>
</evidence>
<dbReference type="EMBL" id="JABSTQ010000152">
    <property type="protein sequence ID" value="KAG0445622.1"/>
    <property type="molecule type" value="Genomic_DNA"/>
</dbReference>
<gene>
    <name evidence="1" type="ORF">HPB47_013420</name>
</gene>